<evidence type="ECO:0000313" key="7">
    <source>
        <dbReference type="Proteomes" id="UP000198287"/>
    </source>
</evidence>
<keyword evidence="7" id="KW-1185">Reference proteome</keyword>
<dbReference type="Proteomes" id="UP000198287">
    <property type="component" value="Unassembled WGS sequence"/>
</dbReference>
<feature type="region of interest" description="Disordered" evidence="4">
    <location>
        <begin position="216"/>
        <end position="322"/>
    </location>
</feature>
<accession>A0A226DXQ0</accession>
<keyword evidence="1" id="KW-0479">Metal-binding</keyword>
<dbReference type="InterPro" id="IPR049548">
    <property type="entry name" value="Sina-like_RING"/>
</dbReference>
<dbReference type="InterPro" id="IPR013083">
    <property type="entry name" value="Znf_RING/FYVE/PHD"/>
</dbReference>
<feature type="compositionally biased region" description="Low complexity" evidence="4">
    <location>
        <begin position="217"/>
        <end position="236"/>
    </location>
</feature>
<gene>
    <name evidence="6" type="ORF">Fcan01_16102</name>
</gene>
<evidence type="ECO:0000256" key="4">
    <source>
        <dbReference type="SAM" id="MobiDB-lite"/>
    </source>
</evidence>
<keyword evidence="2" id="KW-0863">Zinc-finger</keyword>
<keyword evidence="3" id="KW-0862">Zinc</keyword>
<reference evidence="6 7" key="1">
    <citation type="submission" date="2015-12" db="EMBL/GenBank/DDBJ databases">
        <title>The genome of Folsomia candida.</title>
        <authorList>
            <person name="Faddeeva A."/>
            <person name="Derks M.F."/>
            <person name="Anvar Y."/>
            <person name="Smit S."/>
            <person name="Van Straalen N."/>
            <person name="Roelofs D."/>
        </authorList>
    </citation>
    <scope>NUCLEOTIDE SEQUENCE [LARGE SCALE GENOMIC DNA]</scope>
    <source>
        <strain evidence="6 7">VU population</strain>
        <tissue evidence="6">Whole body</tissue>
    </source>
</reference>
<evidence type="ECO:0000256" key="1">
    <source>
        <dbReference type="ARBA" id="ARBA00022723"/>
    </source>
</evidence>
<dbReference type="CDD" id="cd16571">
    <property type="entry name" value="RING-HC_SIAHs"/>
    <property type="match status" value="1"/>
</dbReference>
<protein>
    <submittedName>
        <fullName evidence="6">Putative E3 ubiquitin-protein ligase SINAT1</fullName>
    </submittedName>
</protein>
<dbReference type="GO" id="GO:0008270">
    <property type="term" value="F:zinc ion binding"/>
    <property type="evidence" value="ECO:0007669"/>
    <property type="project" value="UniProtKB-KW"/>
</dbReference>
<sequence>MSKAEGILEELLECCICLELCQPPIHQCKNGHNICSFHIPEIGDLCPICRVRYEFGGSRNLLAENIISNILKNREIKVEKEEAKEEPTVQSDDQITGAGAQVLPRPPSRMGTSILTTQRTLTTNSTWPGAKPLKSLAVYSKPPPPSEFATPLKSLATYSPTSPTATTPTSPLTLFGPRSPFATPATVGTTQPIFHRPLKNFTSRPALPVIQPTPIQAMSSASPSTSPDSAQSSIPSSPAPLPVTSSVFPMVPSDSPVTPPAASVTNSPALLPTTPPAIPGPASSGSSAPTSPAPLPLLPSVPTQHRFQSSDSSPNDDKPEEDHINDNIAWVKVDGQWIEQRSNTTVSIETRPTTAATLVPDISLDTVRKKYETLSKVRGIGVLVTPWPPSSSTIRRASNVMGQVESGDENFE</sequence>
<feature type="domain" description="E3 ubiquitin-protein ligase Sina-like RING finger" evidence="5">
    <location>
        <begin position="14"/>
        <end position="49"/>
    </location>
</feature>
<evidence type="ECO:0000313" key="6">
    <source>
        <dbReference type="EMBL" id="OXA49574.1"/>
    </source>
</evidence>
<dbReference type="Gene3D" id="3.30.40.10">
    <property type="entry name" value="Zinc/RING finger domain, C3HC4 (zinc finger)"/>
    <property type="match status" value="1"/>
</dbReference>
<feature type="region of interest" description="Disordered" evidence="4">
    <location>
        <begin position="159"/>
        <end position="178"/>
    </location>
</feature>
<dbReference type="Pfam" id="PF21362">
    <property type="entry name" value="Sina_RING"/>
    <property type="match status" value="1"/>
</dbReference>
<proteinExistence type="predicted"/>
<name>A0A226DXQ0_FOLCA</name>
<dbReference type="AlphaFoldDB" id="A0A226DXQ0"/>
<comment type="caution">
    <text evidence="6">The sequence shown here is derived from an EMBL/GenBank/DDBJ whole genome shotgun (WGS) entry which is preliminary data.</text>
</comment>
<evidence type="ECO:0000256" key="2">
    <source>
        <dbReference type="ARBA" id="ARBA00022771"/>
    </source>
</evidence>
<dbReference type="OrthoDB" id="941555at2759"/>
<evidence type="ECO:0000259" key="5">
    <source>
        <dbReference type="Pfam" id="PF21362"/>
    </source>
</evidence>
<organism evidence="6 7">
    <name type="scientific">Folsomia candida</name>
    <name type="common">Springtail</name>
    <dbReference type="NCBI Taxonomy" id="158441"/>
    <lineage>
        <taxon>Eukaryota</taxon>
        <taxon>Metazoa</taxon>
        <taxon>Ecdysozoa</taxon>
        <taxon>Arthropoda</taxon>
        <taxon>Hexapoda</taxon>
        <taxon>Collembola</taxon>
        <taxon>Entomobryomorpha</taxon>
        <taxon>Isotomoidea</taxon>
        <taxon>Isotomidae</taxon>
        <taxon>Proisotominae</taxon>
        <taxon>Folsomia</taxon>
    </lineage>
</organism>
<dbReference type="EMBL" id="LNIX01000010">
    <property type="protein sequence ID" value="OXA49574.1"/>
    <property type="molecule type" value="Genomic_DNA"/>
</dbReference>
<feature type="compositionally biased region" description="Low complexity" evidence="4">
    <location>
        <begin position="159"/>
        <end position="174"/>
    </location>
</feature>
<evidence type="ECO:0000256" key="3">
    <source>
        <dbReference type="ARBA" id="ARBA00022833"/>
    </source>
</evidence>
<feature type="compositionally biased region" description="Low complexity" evidence="4">
    <location>
        <begin position="280"/>
        <end position="290"/>
    </location>
</feature>
<dbReference type="SUPFAM" id="SSF57850">
    <property type="entry name" value="RING/U-box"/>
    <property type="match status" value="1"/>
</dbReference>